<dbReference type="PANTHER" id="PTHR13763:SF0">
    <property type="entry name" value="BREAST CANCER TYPE 1 SUSCEPTIBILITY PROTEIN"/>
    <property type="match status" value="1"/>
</dbReference>
<feature type="domain" description="RING-type" evidence="11">
    <location>
        <begin position="44"/>
        <end position="82"/>
    </location>
</feature>
<keyword evidence="4" id="KW-0227">DNA damage</keyword>
<feature type="compositionally biased region" description="Low complexity" evidence="10">
    <location>
        <begin position="147"/>
        <end position="183"/>
    </location>
</feature>
<dbReference type="CDD" id="cd17720">
    <property type="entry name" value="BRCT_Bard1_rpt2"/>
    <property type="match status" value="1"/>
</dbReference>
<feature type="compositionally biased region" description="Basic residues" evidence="10">
    <location>
        <begin position="1"/>
        <end position="12"/>
    </location>
</feature>
<dbReference type="Proteomes" id="UP000078512">
    <property type="component" value="Unassembled WGS sequence"/>
</dbReference>
<dbReference type="InterPro" id="IPR017907">
    <property type="entry name" value="Znf_RING_CS"/>
</dbReference>
<feature type="region of interest" description="Disordered" evidence="10">
    <location>
        <begin position="142"/>
        <end position="214"/>
    </location>
</feature>
<evidence type="ECO:0000256" key="1">
    <source>
        <dbReference type="ARBA" id="ARBA00004123"/>
    </source>
</evidence>
<organism evidence="13 14">
    <name type="scientific">Linnemannia elongata AG-77</name>
    <dbReference type="NCBI Taxonomy" id="1314771"/>
    <lineage>
        <taxon>Eukaryota</taxon>
        <taxon>Fungi</taxon>
        <taxon>Fungi incertae sedis</taxon>
        <taxon>Mucoromycota</taxon>
        <taxon>Mortierellomycotina</taxon>
        <taxon>Mortierellomycetes</taxon>
        <taxon>Mortierellales</taxon>
        <taxon>Mortierellaceae</taxon>
        <taxon>Linnemannia</taxon>
    </lineage>
</organism>
<dbReference type="PROSITE" id="PS00518">
    <property type="entry name" value="ZF_RING_1"/>
    <property type="match status" value="1"/>
</dbReference>
<reference evidence="13 14" key="1">
    <citation type="submission" date="2016-05" db="EMBL/GenBank/DDBJ databases">
        <title>Genome sequencing reveals origins of a unique bacterial endosymbiosis in the earliest lineages of terrestrial Fungi.</title>
        <authorList>
            <consortium name="DOE Joint Genome Institute"/>
            <person name="Uehling J."/>
            <person name="Gryganskyi A."/>
            <person name="Hameed K."/>
            <person name="Tschaplinski T."/>
            <person name="Misztal P."/>
            <person name="Wu S."/>
            <person name="Desiro A."/>
            <person name="Vande Pol N."/>
            <person name="Du Z.-Y."/>
            <person name="Zienkiewicz A."/>
            <person name="Zienkiewicz K."/>
            <person name="Morin E."/>
            <person name="Tisserant E."/>
            <person name="Splivallo R."/>
            <person name="Hainaut M."/>
            <person name="Henrissat B."/>
            <person name="Ohm R."/>
            <person name="Kuo A."/>
            <person name="Yan J."/>
            <person name="Lipzen A."/>
            <person name="Nolan M."/>
            <person name="Labutti K."/>
            <person name="Barry K."/>
            <person name="Goldstein A."/>
            <person name="Labbe J."/>
            <person name="Schadt C."/>
            <person name="Tuskan G."/>
            <person name="Grigoriev I."/>
            <person name="Martin F."/>
            <person name="Vilgalys R."/>
            <person name="Bonito G."/>
        </authorList>
    </citation>
    <scope>NUCLEOTIDE SEQUENCE [LARGE SCALE GENOMIC DNA]</scope>
    <source>
        <strain evidence="13 14">AG-77</strain>
    </source>
</reference>
<dbReference type="SUPFAM" id="SSF52113">
    <property type="entry name" value="BRCT domain"/>
    <property type="match status" value="1"/>
</dbReference>
<dbReference type="Pfam" id="PF13923">
    <property type="entry name" value="zf-C3HC4_2"/>
    <property type="match status" value="1"/>
</dbReference>
<dbReference type="STRING" id="1314771.A0A197K143"/>
<dbReference type="SUPFAM" id="SSF57850">
    <property type="entry name" value="RING/U-box"/>
    <property type="match status" value="1"/>
</dbReference>
<gene>
    <name evidence="13" type="ORF">K457DRAFT_30853</name>
</gene>
<evidence type="ECO:0000256" key="4">
    <source>
        <dbReference type="ARBA" id="ARBA00022763"/>
    </source>
</evidence>
<evidence type="ECO:0000313" key="13">
    <source>
        <dbReference type="EMBL" id="OAQ31332.1"/>
    </source>
</evidence>
<sequence>MHPPTKTHKRHSISQDENGSDGEQEILPDTTVGILRRMAEEIKCPICLGTMERPVSTGCNHTFCHECILHALSRSDGCPLCKSHVHKRGLNRVDHLEQVIEAFNQLKEAFEQEDGHTLSQAPRHFDTEPQENLTQLYPYPEKADELSSSASSKPIAPSATPSITNAPNTTTTTTTSTAVATRAPTEEPTLSFRQPSGRIHESQSTQSTLPEQSQYGEDVDMYCFDVDLDSVPADQAALLAEKMLAMISLGPPIESSPSDSLQASSSSRRTGHLVSRSPSQTHAVVVKQESDADDDEDEATQPRQDHIEVKAEPPSSLDLFFSGPTQERASKEINVVICGTYLPPQKKTRMDSVTKGLKGKTINDLTSRPTHIVMDITTEQCQKGGGRTVKFFMGILHASWVVRFDWILASQEAGYWVDETSYQIADNEMNCNPAKLSRASRSQGDHPLFTNYEFQLAGPFVTPTRDEMELMIRTGGGTVVARLFQRDRSTAANDGDNTKHVLLYDQTNDGVLSLKKLKVEIKSVQAQALSIGKTVSIVPCKALLDCISQYDMEKMVETIPS</sequence>
<dbReference type="PANTHER" id="PTHR13763">
    <property type="entry name" value="BREAST CANCER TYPE 1 SUSCEPTIBILITY PROTEIN BRCA1"/>
    <property type="match status" value="1"/>
</dbReference>
<keyword evidence="8" id="KW-0539">Nucleus</keyword>
<proteinExistence type="predicted"/>
<dbReference type="GO" id="GO:0045944">
    <property type="term" value="P:positive regulation of transcription by RNA polymerase II"/>
    <property type="evidence" value="ECO:0007669"/>
    <property type="project" value="TreeGrafter"/>
</dbReference>
<dbReference type="InterPro" id="IPR036420">
    <property type="entry name" value="BRCT_dom_sf"/>
</dbReference>
<evidence type="ECO:0008006" key="15">
    <source>
        <dbReference type="Google" id="ProtNLM"/>
    </source>
</evidence>
<dbReference type="PROSITE" id="PS50089">
    <property type="entry name" value="ZF_RING_2"/>
    <property type="match status" value="1"/>
</dbReference>
<dbReference type="EMBL" id="KV442030">
    <property type="protein sequence ID" value="OAQ31332.1"/>
    <property type="molecule type" value="Genomic_DNA"/>
</dbReference>
<dbReference type="Gene3D" id="3.40.50.10190">
    <property type="entry name" value="BRCT domain"/>
    <property type="match status" value="2"/>
</dbReference>
<feature type="region of interest" description="Disordered" evidence="10">
    <location>
        <begin position="254"/>
        <end position="309"/>
    </location>
</feature>
<name>A0A197K143_9FUNG</name>
<evidence type="ECO:0000256" key="6">
    <source>
        <dbReference type="ARBA" id="ARBA00022833"/>
    </source>
</evidence>
<dbReference type="InterPro" id="IPR001357">
    <property type="entry name" value="BRCT_dom"/>
</dbReference>
<comment type="subcellular location">
    <subcellularLocation>
        <location evidence="1">Nucleus</location>
    </subcellularLocation>
</comment>
<evidence type="ECO:0000256" key="5">
    <source>
        <dbReference type="ARBA" id="ARBA00022771"/>
    </source>
</evidence>
<evidence type="ECO:0000256" key="7">
    <source>
        <dbReference type="ARBA" id="ARBA00023204"/>
    </source>
</evidence>
<dbReference type="InterPro" id="IPR013083">
    <property type="entry name" value="Znf_RING/FYVE/PHD"/>
</dbReference>
<dbReference type="InterPro" id="IPR001841">
    <property type="entry name" value="Znf_RING"/>
</dbReference>
<keyword evidence="5 9" id="KW-0863">Zinc-finger</keyword>
<evidence type="ECO:0000259" key="12">
    <source>
        <dbReference type="PROSITE" id="PS50172"/>
    </source>
</evidence>
<dbReference type="GO" id="GO:0005634">
    <property type="term" value="C:nucleus"/>
    <property type="evidence" value="ECO:0007669"/>
    <property type="project" value="UniProtKB-SubCell"/>
</dbReference>
<protein>
    <recommendedName>
        <fullName evidence="15">RING-type E3 ubiquitin transferase BRCA1</fullName>
    </recommendedName>
</protein>
<evidence type="ECO:0000256" key="10">
    <source>
        <dbReference type="SAM" id="MobiDB-lite"/>
    </source>
</evidence>
<feature type="domain" description="BRCT" evidence="12">
    <location>
        <begin position="444"/>
        <end position="547"/>
    </location>
</feature>
<dbReference type="SMART" id="SM00292">
    <property type="entry name" value="BRCT"/>
    <property type="match status" value="2"/>
</dbReference>
<evidence type="ECO:0000259" key="11">
    <source>
        <dbReference type="PROSITE" id="PS50089"/>
    </source>
</evidence>
<dbReference type="SMART" id="SM00184">
    <property type="entry name" value="RING"/>
    <property type="match status" value="1"/>
</dbReference>
<dbReference type="GO" id="GO:0000724">
    <property type="term" value="P:double-strand break repair via homologous recombination"/>
    <property type="evidence" value="ECO:0007669"/>
    <property type="project" value="TreeGrafter"/>
</dbReference>
<keyword evidence="3" id="KW-0677">Repeat</keyword>
<keyword evidence="14" id="KW-1185">Reference proteome</keyword>
<feature type="domain" description="BRCT" evidence="12">
    <location>
        <begin position="325"/>
        <end position="424"/>
    </location>
</feature>
<dbReference type="GO" id="GO:0004842">
    <property type="term" value="F:ubiquitin-protein transferase activity"/>
    <property type="evidence" value="ECO:0007669"/>
    <property type="project" value="TreeGrafter"/>
</dbReference>
<dbReference type="GO" id="GO:0008270">
    <property type="term" value="F:zinc ion binding"/>
    <property type="evidence" value="ECO:0007669"/>
    <property type="project" value="UniProtKB-KW"/>
</dbReference>
<evidence type="ECO:0000256" key="8">
    <source>
        <dbReference type="ARBA" id="ARBA00023242"/>
    </source>
</evidence>
<accession>A0A197K143</accession>
<dbReference type="InterPro" id="IPR031099">
    <property type="entry name" value="BRCA1-associated"/>
</dbReference>
<dbReference type="AlphaFoldDB" id="A0A197K143"/>
<keyword evidence="7" id="KW-0234">DNA repair</keyword>
<dbReference type="OrthoDB" id="6270329at2759"/>
<dbReference type="Gene3D" id="3.30.40.10">
    <property type="entry name" value="Zinc/RING finger domain, C3HC4 (zinc finger)"/>
    <property type="match status" value="1"/>
</dbReference>
<keyword evidence="6" id="KW-0862">Zinc</keyword>
<evidence type="ECO:0000256" key="2">
    <source>
        <dbReference type="ARBA" id="ARBA00022723"/>
    </source>
</evidence>
<feature type="compositionally biased region" description="Polar residues" evidence="10">
    <location>
        <begin position="202"/>
        <end position="214"/>
    </location>
</feature>
<feature type="compositionally biased region" description="Low complexity" evidence="10">
    <location>
        <begin position="255"/>
        <end position="267"/>
    </location>
</feature>
<evidence type="ECO:0000256" key="3">
    <source>
        <dbReference type="ARBA" id="ARBA00022737"/>
    </source>
</evidence>
<dbReference type="PROSITE" id="PS50172">
    <property type="entry name" value="BRCT"/>
    <property type="match status" value="2"/>
</dbReference>
<feature type="region of interest" description="Disordered" evidence="10">
    <location>
        <begin position="1"/>
        <end position="26"/>
    </location>
</feature>
<keyword evidence="2" id="KW-0479">Metal-binding</keyword>
<evidence type="ECO:0000256" key="9">
    <source>
        <dbReference type="PROSITE-ProRule" id="PRU00175"/>
    </source>
</evidence>
<dbReference type="Pfam" id="PF00533">
    <property type="entry name" value="BRCT"/>
    <property type="match status" value="1"/>
</dbReference>
<evidence type="ECO:0000313" key="14">
    <source>
        <dbReference type="Proteomes" id="UP000078512"/>
    </source>
</evidence>